<comment type="similarity">
    <text evidence="1 8">Belongs to the inositol phosphokinase (IPK) family.</text>
</comment>
<dbReference type="SUPFAM" id="SSF56104">
    <property type="entry name" value="SAICAR synthase-like"/>
    <property type="match status" value="1"/>
</dbReference>
<sequence>MDMEVDRSGSCAEEDLQFFDVQVSGHGTEEKHKHGYILKPFQKPPLGNREKDFYKQVFEKNPRKEEYYNILENFLPKFYGVAQIIKRNSSSNNGNENGVAPKYLVMENILQGFNKPCAIDLKIGSQTWSPDATEAKIQQERNFGKSLDITTINGAVKEFFNAENSPLYRNLVKIVYDKLLEIEKVFDVQKEFKIYGSSVLIAYDAEYFLRHSENDSAISRSSIPLRVYLIDFAHVHPSEDGKLDENYLFGLKNLIRIFKEILDES</sequence>
<name>A0A1D2MX36_ORCCI</name>
<evidence type="ECO:0000256" key="2">
    <source>
        <dbReference type="ARBA" id="ARBA00022679"/>
    </source>
</evidence>
<dbReference type="InterPro" id="IPR038286">
    <property type="entry name" value="IPK_sf"/>
</dbReference>
<dbReference type="GO" id="GO:0047326">
    <property type="term" value="F:inositol-1,3,4,6-tetrakisphosphate 5-kinase activity"/>
    <property type="evidence" value="ECO:0007669"/>
    <property type="project" value="RHEA"/>
</dbReference>
<dbReference type="GO" id="GO:0032958">
    <property type="term" value="P:inositol phosphate biosynthetic process"/>
    <property type="evidence" value="ECO:0007669"/>
    <property type="project" value="InterPro"/>
</dbReference>
<keyword evidence="2 8" id="KW-0808">Transferase</keyword>
<dbReference type="InterPro" id="IPR005522">
    <property type="entry name" value="IPK"/>
</dbReference>
<dbReference type="GO" id="GO:0008440">
    <property type="term" value="F:inositol-1,4,5-trisphosphate 3-kinase activity"/>
    <property type="evidence" value="ECO:0007669"/>
    <property type="project" value="TreeGrafter"/>
</dbReference>
<comment type="catalytic activity">
    <reaction evidence="7">
        <text>1D-myo-inositol 1,3,4,6-tetrakisphosphate + ATP = 1D-myo-inositol 1,3,4,5,6-pentakisphosphate + ADP + H(+)</text>
        <dbReference type="Rhea" id="RHEA:12717"/>
        <dbReference type="ChEBI" id="CHEBI:15378"/>
        <dbReference type="ChEBI" id="CHEBI:30616"/>
        <dbReference type="ChEBI" id="CHEBI:57660"/>
        <dbReference type="ChEBI" id="CHEBI:57733"/>
        <dbReference type="ChEBI" id="CHEBI:456216"/>
        <dbReference type="EC" id="2.7.1.140"/>
    </reaction>
</comment>
<dbReference type="PANTHER" id="PTHR12400">
    <property type="entry name" value="INOSITOL POLYPHOSPHATE KINASE"/>
    <property type="match status" value="1"/>
</dbReference>
<dbReference type="EC" id="2.7.-.-" evidence="8"/>
<dbReference type="PANTHER" id="PTHR12400:SF51">
    <property type="entry name" value="INOSITOL POLYPHOSPHATE MULTIKINASE"/>
    <property type="match status" value="1"/>
</dbReference>
<dbReference type="GO" id="GO:0005524">
    <property type="term" value="F:ATP binding"/>
    <property type="evidence" value="ECO:0007669"/>
    <property type="project" value="UniProtKB-KW"/>
</dbReference>
<dbReference type="EMBL" id="LJIJ01000427">
    <property type="protein sequence ID" value="ODM97617.1"/>
    <property type="molecule type" value="Genomic_DNA"/>
</dbReference>
<accession>A0A1D2MX36</accession>
<dbReference type="STRING" id="48709.A0A1D2MX36"/>
<evidence type="ECO:0000256" key="5">
    <source>
        <dbReference type="ARBA" id="ARBA00022840"/>
    </source>
</evidence>
<keyword evidence="4 8" id="KW-0418">Kinase</keyword>
<evidence type="ECO:0000256" key="3">
    <source>
        <dbReference type="ARBA" id="ARBA00022741"/>
    </source>
</evidence>
<protein>
    <recommendedName>
        <fullName evidence="8">Kinase</fullName>
        <ecNumber evidence="8">2.7.-.-</ecNumber>
    </recommendedName>
</protein>
<dbReference type="GO" id="GO:0005737">
    <property type="term" value="C:cytoplasm"/>
    <property type="evidence" value="ECO:0007669"/>
    <property type="project" value="TreeGrafter"/>
</dbReference>
<reference evidence="9 10" key="1">
    <citation type="journal article" date="2016" name="Genome Biol. Evol.">
        <title>Gene Family Evolution Reflects Adaptation to Soil Environmental Stressors in the Genome of the Collembolan Orchesella cincta.</title>
        <authorList>
            <person name="Faddeeva-Vakhrusheva A."/>
            <person name="Derks M.F."/>
            <person name="Anvar S.Y."/>
            <person name="Agamennone V."/>
            <person name="Suring W."/>
            <person name="Smit S."/>
            <person name="van Straalen N.M."/>
            <person name="Roelofs D."/>
        </authorList>
    </citation>
    <scope>NUCLEOTIDE SEQUENCE [LARGE SCALE GENOMIC DNA]</scope>
    <source>
        <tissue evidence="9">Mixed pool</tissue>
    </source>
</reference>
<evidence type="ECO:0000313" key="9">
    <source>
        <dbReference type="EMBL" id="ODM97617.1"/>
    </source>
</evidence>
<evidence type="ECO:0000313" key="10">
    <source>
        <dbReference type="Proteomes" id="UP000094527"/>
    </source>
</evidence>
<evidence type="ECO:0000256" key="1">
    <source>
        <dbReference type="ARBA" id="ARBA00007374"/>
    </source>
</evidence>
<organism evidence="9 10">
    <name type="scientific">Orchesella cincta</name>
    <name type="common">Springtail</name>
    <name type="synonym">Podura cincta</name>
    <dbReference type="NCBI Taxonomy" id="48709"/>
    <lineage>
        <taxon>Eukaryota</taxon>
        <taxon>Metazoa</taxon>
        <taxon>Ecdysozoa</taxon>
        <taxon>Arthropoda</taxon>
        <taxon>Hexapoda</taxon>
        <taxon>Collembola</taxon>
        <taxon>Entomobryomorpha</taxon>
        <taxon>Entomobryoidea</taxon>
        <taxon>Orchesellidae</taxon>
        <taxon>Orchesellinae</taxon>
        <taxon>Orchesella</taxon>
    </lineage>
</organism>
<comment type="caution">
    <text evidence="9">The sequence shown here is derived from an EMBL/GenBank/DDBJ whole genome shotgun (WGS) entry which is preliminary data.</text>
</comment>
<dbReference type="Pfam" id="PF03770">
    <property type="entry name" value="IPK"/>
    <property type="match status" value="1"/>
</dbReference>
<keyword evidence="10" id="KW-1185">Reference proteome</keyword>
<dbReference type="GO" id="GO:0005634">
    <property type="term" value="C:nucleus"/>
    <property type="evidence" value="ECO:0007669"/>
    <property type="project" value="TreeGrafter"/>
</dbReference>
<keyword evidence="5" id="KW-0067">ATP-binding</keyword>
<keyword evidence="3" id="KW-0547">Nucleotide-binding</keyword>
<evidence type="ECO:0000256" key="6">
    <source>
        <dbReference type="ARBA" id="ARBA00036164"/>
    </source>
</evidence>
<dbReference type="Proteomes" id="UP000094527">
    <property type="component" value="Unassembled WGS sequence"/>
</dbReference>
<evidence type="ECO:0000256" key="4">
    <source>
        <dbReference type="ARBA" id="ARBA00022777"/>
    </source>
</evidence>
<dbReference type="OrthoDB" id="5958943at2759"/>
<gene>
    <name evidence="9" type="ORF">Ocin01_09062</name>
</gene>
<comment type="catalytic activity">
    <reaction evidence="6">
        <text>1D-myo-inositol 1,4,5-trisphosphate + 2 ATP = 1D-myo-inositol 1,3,4,5,6-pentakisphosphate + 2 ADP + 2 H(+)</text>
        <dbReference type="Rhea" id="RHEA:32359"/>
        <dbReference type="ChEBI" id="CHEBI:15378"/>
        <dbReference type="ChEBI" id="CHEBI:30616"/>
        <dbReference type="ChEBI" id="CHEBI:57733"/>
        <dbReference type="ChEBI" id="CHEBI:203600"/>
        <dbReference type="ChEBI" id="CHEBI:456216"/>
        <dbReference type="EC" id="2.7.1.151"/>
    </reaction>
</comment>
<evidence type="ECO:0000256" key="7">
    <source>
        <dbReference type="ARBA" id="ARBA00036525"/>
    </source>
</evidence>
<dbReference type="Gene3D" id="3.30.470.160">
    <property type="entry name" value="Inositol polyphosphate kinase"/>
    <property type="match status" value="2"/>
</dbReference>
<dbReference type="OMA" id="DCAFAAT"/>
<dbReference type="AlphaFoldDB" id="A0A1D2MX36"/>
<evidence type="ECO:0000256" key="8">
    <source>
        <dbReference type="RuleBase" id="RU363090"/>
    </source>
</evidence>
<proteinExistence type="inferred from homology"/>